<dbReference type="PANTHER" id="PTHR32282">
    <property type="entry name" value="BINDING PROTEIN TRANSPEPTIDASE, PUTATIVE-RELATED"/>
    <property type="match status" value="1"/>
</dbReference>
<feature type="domain" description="Glycosyl transferase family 51" evidence="15">
    <location>
        <begin position="98"/>
        <end position="268"/>
    </location>
</feature>
<accession>A0ABT9E7H2</accession>
<dbReference type="Proteomes" id="UP001243009">
    <property type="component" value="Unassembled WGS sequence"/>
</dbReference>
<evidence type="ECO:0000256" key="11">
    <source>
        <dbReference type="ARBA" id="ARBA00049902"/>
    </source>
</evidence>
<evidence type="ECO:0000256" key="6">
    <source>
        <dbReference type="ARBA" id="ARBA00022676"/>
    </source>
</evidence>
<keyword evidence="7" id="KW-0808">Transferase</keyword>
<evidence type="ECO:0000259" key="14">
    <source>
        <dbReference type="Pfam" id="PF00905"/>
    </source>
</evidence>
<dbReference type="EMBL" id="JAUTWS010000040">
    <property type="protein sequence ID" value="MDO9712123.1"/>
    <property type="molecule type" value="Genomic_DNA"/>
</dbReference>
<feature type="transmembrane region" description="Helical" evidence="13">
    <location>
        <begin position="46"/>
        <end position="70"/>
    </location>
</feature>
<keyword evidence="17" id="KW-1185">Reference proteome</keyword>
<dbReference type="InterPro" id="IPR036950">
    <property type="entry name" value="PBP_transglycosylase"/>
</dbReference>
<keyword evidence="8" id="KW-0378">Hydrolase</keyword>
<dbReference type="Gene3D" id="1.10.3810.10">
    <property type="entry name" value="Biosynthetic peptidoglycan transglycosylase-like"/>
    <property type="match status" value="1"/>
</dbReference>
<evidence type="ECO:0000256" key="10">
    <source>
        <dbReference type="ARBA" id="ARBA00044770"/>
    </source>
</evidence>
<evidence type="ECO:0000256" key="1">
    <source>
        <dbReference type="ARBA" id="ARBA00004752"/>
    </source>
</evidence>
<dbReference type="Pfam" id="PF00912">
    <property type="entry name" value="Transgly"/>
    <property type="match status" value="1"/>
</dbReference>
<organism evidence="16 17">
    <name type="scientific">Paracraurococcus lichenis</name>
    <dbReference type="NCBI Taxonomy" id="3064888"/>
    <lineage>
        <taxon>Bacteria</taxon>
        <taxon>Pseudomonadati</taxon>
        <taxon>Pseudomonadota</taxon>
        <taxon>Alphaproteobacteria</taxon>
        <taxon>Acetobacterales</taxon>
        <taxon>Roseomonadaceae</taxon>
        <taxon>Paracraurococcus</taxon>
    </lineage>
</organism>
<dbReference type="EC" id="2.4.99.28" evidence="10"/>
<dbReference type="Pfam" id="PF00905">
    <property type="entry name" value="Transpeptidase"/>
    <property type="match status" value="1"/>
</dbReference>
<dbReference type="InterPro" id="IPR001460">
    <property type="entry name" value="PCN-bd_Tpept"/>
</dbReference>
<comment type="similarity">
    <text evidence="2">In the C-terminal section; belongs to the transpeptidase family.</text>
</comment>
<dbReference type="PANTHER" id="PTHR32282:SF33">
    <property type="entry name" value="PEPTIDOGLYCAN GLYCOSYLTRANSFERASE"/>
    <property type="match status" value="1"/>
</dbReference>
<feature type="compositionally biased region" description="Low complexity" evidence="12">
    <location>
        <begin position="16"/>
        <end position="36"/>
    </location>
</feature>
<evidence type="ECO:0000256" key="8">
    <source>
        <dbReference type="ARBA" id="ARBA00022801"/>
    </source>
</evidence>
<evidence type="ECO:0000256" key="7">
    <source>
        <dbReference type="ARBA" id="ARBA00022679"/>
    </source>
</evidence>
<dbReference type="Gene3D" id="3.40.710.10">
    <property type="entry name" value="DD-peptidase/beta-lactamase superfamily"/>
    <property type="match status" value="1"/>
</dbReference>
<keyword evidence="13" id="KW-1133">Transmembrane helix</keyword>
<dbReference type="InterPro" id="IPR012338">
    <property type="entry name" value="Beta-lactam/transpept-like"/>
</dbReference>
<sequence length="619" mass="65732">MGWAMPPAPPARARRGPASPARAAAPRPALSASPRTAAPRRRLRRWLGWLVQGLVFGGLGLFLLLLYFAWDLPRVDGVPQATRRPSVTLLAADGSMLATQGDLYGETVRLRDLPPALPAALISVEDRRFRHHWGIDPIGLARAAVANWRAGEVVQGGSTLTQQLAKNLFLTTERTTRRKVQEALLALWLERRFSKDQLLEIYLNRVYLGAGAYGVDAAARLFFGVPAKRVNLWQAAMLAGLPKAPSRLNPRASPDLAVSRASEVLEAMVATGAITQAQMEAELGRMRLPAPSSRQAGWFADWALEDLAETFPGNADLTLRATLNPRLQAHVEARLEALLAGPGARAGVTQGAVVALDASSGAVRAMAGGRDFRASQFNRATSARRQPGSAFKPFVYLAALEKGMQPEDEVPDGPLTLGAWSPGNGTWRPRGEISMEEALAQSVNTAAVRILFRAGGPKAAAEAARRLGVEGRFPNDASIALGTGEVTLLDLTAAYAAFANGGLRVTPFGIAGATATGAALPVPRPAPRRVVTPEDAAAMRRMLEAVVARGTGRAAALPGRSVAGKTGTTQDYRDAWFVGFAGTTVIGIWLGNDDGRPMDEVRGGSLPARLFHDVAEAGP</sequence>
<evidence type="ECO:0000256" key="12">
    <source>
        <dbReference type="SAM" id="MobiDB-lite"/>
    </source>
</evidence>
<keyword evidence="13" id="KW-0812">Transmembrane</keyword>
<comment type="catalytic activity">
    <reaction evidence="11">
        <text>[GlcNAc-(1-&gt;4)-Mur2Ac(oyl-L-Ala-gamma-D-Glu-L-Lys-D-Ala-D-Ala)](n)-di-trans,octa-cis-undecaprenyl diphosphate + beta-D-GlcNAc-(1-&gt;4)-Mur2Ac(oyl-L-Ala-gamma-D-Glu-L-Lys-D-Ala-D-Ala)-di-trans,octa-cis-undecaprenyl diphosphate = [GlcNAc-(1-&gt;4)-Mur2Ac(oyl-L-Ala-gamma-D-Glu-L-Lys-D-Ala-D-Ala)](n+1)-di-trans,octa-cis-undecaprenyl diphosphate + di-trans,octa-cis-undecaprenyl diphosphate + H(+)</text>
        <dbReference type="Rhea" id="RHEA:23708"/>
        <dbReference type="Rhea" id="RHEA-COMP:9602"/>
        <dbReference type="Rhea" id="RHEA-COMP:9603"/>
        <dbReference type="ChEBI" id="CHEBI:15378"/>
        <dbReference type="ChEBI" id="CHEBI:58405"/>
        <dbReference type="ChEBI" id="CHEBI:60033"/>
        <dbReference type="ChEBI" id="CHEBI:78435"/>
        <dbReference type="EC" id="2.4.99.28"/>
    </reaction>
</comment>
<evidence type="ECO:0000256" key="9">
    <source>
        <dbReference type="ARBA" id="ARBA00023268"/>
    </source>
</evidence>
<feature type="compositionally biased region" description="Pro residues" evidence="12">
    <location>
        <begin position="1"/>
        <end position="10"/>
    </location>
</feature>
<gene>
    <name evidence="16" type="ORF">Q7A36_27520</name>
</gene>
<evidence type="ECO:0000313" key="17">
    <source>
        <dbReference type="Proteomes" id="UP001243009"/>
    </source>
</evidence>
<evidence type="ECO:0000259" key="15">
    <source>
        <dbReference type="Pfam" id="PF00912"/>
    </source>
</evidence>
<keyword evidence="9" id="KW-0511">Multifunctional enzyme</keyword>
<dbReference type="InterPro" id="IPR001264">
    <property type="entry name" value="Glyco_trans_51"/>
</dbReference>
<comment type="pathway">
    <text evidence="1">Cell wall biogenesis; peptidoglycan biosynthesis.</text>
</comment>
<feature type="domain" description="Penicillin-binding protein transpeptidase" evidence="14">
    <location>
        <begin position="351"/>
        <end position="582"/>
    </location>
</feature>
<proteinExistence type="inferred from homology"/>
<keyword evidence="5" id="KW-0645">Protease</keyword>
<keyword evidence="13" id="KW-0472">Membrane</keyword>
<evidence type="ECO:0000256" key="5">
    <source>
        <dbReference type="ARBA" id="ARBA00022670"/>
    </source>
</evidence>
<reference evidence="16 17" key="1">
    <citation type="submission" date="2023-08" db="EMBL/GenBank/DDBJ databases">
        <title>The draft genome sequence of Paracraurococcus sp. LOR1-02.</title>
        <authorList>
            <person name="Kingkaew E."/>
            <person name="Tanasupawat S."/>
        </authorList>
    </citation>
    <scope>NUCLEOTIDE SEQUENCE [LARGE SCALE GENOMIC DNA]</scope>
    <source>
        <strain evidence="16 17">LOR1-02</strain>
    </source>
</reference>
<dbReference type="InterPro" id="IPR050396">
    <property type="entry name" value="Glycosyltr_51/Transpeptidase"/>
</dbReference>
<feature type="region of interest" description="Disordered" evidence="12">
    <location>
        <begin position="1"/>
        <end position="36"/>
    </location>
</feature>
<keyword evidence="4" id="KW-0121">Carboxypeptidase</keyword>
<name>A0ABT9E7H2_9PROT</name>
<evidence type="ECO:0000256" key="3">
    <source>
        <dbReference type="ARBA" id="ARBA00007739"/>
    </source>
</evidence>
<evidence type="ECO:0000256" key="4">
    <source>
        <dbReference type="ARBA" id="ARBA00022645"/>
    </source>
</evidence>
<keyword evidence="6" id="KW-0328">Glycosyltransferase</keyword>
<dbReference type="RefSeq" id="WP_305106978.1">
    <property type="nucleotide sequence ID" value="NZ_JAUTWS010000040.1"/>
</dbReference>
<evidence type="ECO:0000256" key="13">
    <source>
        <dbReference type="SAM" id="Phobius"/>
    </source>
</evidence>
<dbReference type="SUPFAM" id="SSF53955">
    <property type="entry name" value="Lysozyme-like"/>
    <property type="match status" value="1"/>
</dbReference>
<evidence type="ECO:0000256" key="2">
    <source>
        <dbReference type="ARBA" id="ARBA00007090"/>
    </source>
</evidence>
<comment type="caution">
    <text evidence="16">The sequence shown here is derived from an EMBL/GenBank/DDBJ whole genome shotgun (WGS) entry which is preliminary data.</text>
</comment>
<evidence type="ECO:0000313" key="16">
    <source>
        <dbReference type="EMBL" id="MDO9712123.1"/>
    </source>
</evidence>
<dbReference type="InterPro" id="IPR023346">
    <property type="entry name" value="Lysozyme-like_dom_sf"/>
</dbReference>
<comment type="similarity">
    <text evidence="3">In the N-terminal section; belongs to the glycosyltransferase 51 family.</text>
</comment>
<dbReference type="SUPFAM" id="SSF56601">
    <property type="entry name" value="beta-lactamase/transpeptidase-like"/>
    <property type="match status" value="1"/>
</dbReference>
<dbReference type="NCBIfam" id="TIGR02074">
    <property type="entry name" value="PBP_1a_fam"/>
    <property type="match status" value="1"/>
</dbReference>
<protein>
    <recommendedName>
        <fullName evidence="10">peptidoglycan glycosyltransferase</fullName>
        <ecNumber evidence="10">2.4.99.28</ecNumber>
    </recommendedName>
</protein>